<organism evidence="2 3">
    <name type="scientific">Zygosaccharomyces rouxii</name>
    <dbReference type="NCBI Taxonomy" id="4956"/>
    <lineage>
        <taxon>Eukaryota</taxon>
        <taxon>Fungi</taxon>
        <taxon>Dikarya</taxon>
        <taxon>Ascomycota</taxon>
        <taxon>Saccharomycotina</taxon>
        <taxon>Saccharomycetes</taxon>
        <taxon>Saccharomycetales</taxon>
        <taxon>Saccharomycetaceae</taxon>
        <taxon>Zygosaccharomyces</taxon>
    </lineage>
</organism>
<reference evidence="2 3" key="1">
    <citation type="submission" date="2016-08" db="EMBL/GenBank/DDBJ databases">
        <title>Draft genome sequence of allopolyploid Zygosaccharomyces rouxii.</title>
        <authorList>
            <person name="Watanabe J."/>
            <person name="Uehara K."/>
            <person name="Mogi Y."/>
            <person name="Tsukioka Y."/>
        </authorList>
    </citation>
    <scope>NUCLEOTIDE SEQUENCE [LARGE SCALE GENOMIC DNA]</scope>
    <source>
        <strain evidence="2 3">NBRC 110957</strain>
    </source>
</reference>
<sequence length="121" mass="14353">MRCNQWKPEIRMQFILVFWALWALVTAQEFVPGVSRSHIERPHKPNDFNHGNFYTFKDSHTLMFYFERSLQITFDSGRNWQTVDVFGEDISRVDIDELYKERAFVTTTSGAIHMTEDQGRS</sequence>
<evidence type="ECO:0000313" key="2">
    <source>
        <dbReference type="EMBL" id="GAV47714.1"/>
    </source>
</evidence>
<protein>
    <submittedName>
        <fullName evidence="2">Uncharacterized protein</fullName>
    </submittedName>
</protein>
<evidence type="ECO:0000256" key="1">
    <source>
        <dbReference type="SAM" id="SignalP"/>
    </source>
</evidence>
<dbReference type="SUPFAM" id="SSF110296">
    <property type="entry name" value="Oligoxyloglucan reducing end-specific cellobiohydrolase"/>
    <property type="match status" value="1"/>
</dbReference>
<gene>
    <name evidence="2" type="ORF">ZYGR_0I00100</name>
</gene>
<feature type="signal peptide" evidence="1">
    <location>
        <begin position="1"/>
        <end position="27"/>
    </location>
</feature>
<name>A0A1Q2ZWE8_ZYGRO</name>
<feature type="chain" id="PRO_5012094642" evidence="1">
    <location>
        <begin position="28"/>
        <end position="121"/>
    </location>
</feature>
<dbReference type="AlphaFoldDB" id="A0A1Q2ZWE8"/>
<comment type="caution">
    <text evidence="2">The sequence shown here is derived from an EMBL/GenBank/DDBJ whole genome shotgun (WGS) entry which is preliminary data.</text>
</comment>
<accession>A0A1Q2ZWE8</accession>
<dbReference type="Proteomes" id="UP000187013">
    <property type="component" value="Unassembled WGS sequence"/>
</dbReference>
<proteinExistence type="predicted"/>
<dbReference type="OrthoDB" id="4066654at2759"/>
<evidence type="ECO:0000313" key="3">
    <source>
        <dbReference type="Proteomes" id="UP000187013"/>
    </source>
</evidence>
<dbReference type="EMBL" id="BDGX01000009">
    <property type="protein sequence ID" value="GAV47714.1"/>
    <property type="molecule type" value="Genomic_DNA"/>
</dbReference>
<keyword evidence="1" id="KW-0732">Signal</keyword>